<comment type="caution">
    <text evidence="2">The sequence shown here is derived from an EMBL/GenBank/DDBJ whole genome shotgun (WGS) entry which is preliminary data.</text>
</comment>
<feature type="compositionally biased region" description="Basic and acidic residues" evidence="1">
    <location>
        <begin position="78"/>
        <end position="111"/>
    </location>
</feature>
<name>A0A5B7G5P6_PORTR</name>
<protein>
    <submittedName>
        <fullName evidence="2">Uncharacterized protein</fullName>
    </submittedName>
</protein>
<reference evidence="2 3" key="1">
    <citation type="submission" date="2019-05" db="EMBL/GenBank/DDBJ databases">
        <title>Another draft genome of Portunus trituberculatus and its Hox gene families provides insights of decapod evolution.</title>
        <authorList>
            <person name="Jeong J.-H."/>
            <person name="Song I."/>
            <person name="Kim S."/>
            <person name="Choi T."/>
            <person name="Kim D."/>
            <person name="Ryu S."/>
            <person name="Kim W."/>
        </authorList>
    </citation>
    <scope>NUCLEOTIDE SEQUENCE [LARGE SCALE GENOMIC DNA]</scope>
    <source>
        <tissue evidence="2">Muscle</tissue>
    </source>
</reference>
<evidence type="ECO:0000256" key="1">
    <source>
        <dbReference type="SAM" id="MobiDB-lite"/>
    </source>
</evidence>
<sequence length="285" mass="30664">MIWLADTVDVWQTGWLTFYRRVWLCGCLTDHVTDGLPHYQAVSTSYRHLKGEWDAGADLDTEAGRSAEPSRNLALEAKGAETQRRSSAEWGKERHSPGEQEKRKSPSDPRRPIKLKMIPRNVTVGRGASLPMGGPMTAARSPSVPCAPLPACTRATHTAVVHSSGGHTLLRGTTAFQQAPTSFASVALRYGRRCSSPQTPQLTGCAPCTAAPRSAQTSPSGPRSPRLTSSSSDPWSALISKNMRTQSIGAAVPPGEMDWLPAPSPCSRKSSWSSVSTDNDSAPCW</sequence>
<dbReference type="AlphaFoldDB" id="A0A5B7G5P6"/>
<feature type="compositionally biased region" description="Low complexity" evidence="1">
    <location>
        <begin position="265"/>
        <end position="285"/>
    </location>
</feature>
<proteinExistence type="predicted"/>
<dbReference type="Proteomes" id="UP000324222">
    <property type="component" value="Unassembled WGS sequence"/>
</dbReference>
<organism evidence="2 3">
    <name type="scientific">Portunus trituberculatus</name>
    <name type="common">Swimming crab</name>
    <name type="synonym">Neptunus trituberculatus</name>
    <dbReference type="NCBI Taxonomy" id="210409"/>
    <lineage>
        <taxon>Eukaryota</taxon>
        <taxon>Metazoa</taxon>
        <taxon>Ecdysozoa</taxon>
        <taxon>Arthropoda</taxon>
        <taxon>Crustacea</taxon>
        <taxon>Multicrustacea</taxon>
        <taxon>Malacostraca</taxon>
        <taxon>Eumalacostraca</taxon>
        <taxon>Eucarida</taxon>
        <taxon>Decapoda</taxon>
        <taxon>Pleocyemata</taxon>
        <taxon>Brachyura</taxon>
        <taxon>Eubrachyura</taxon>
        <taxon>Portunoidea</taxon>
        <taxon>Portunidae</taxon>
        <taxon>Portuninae</taxon>
        <taxon>Portunus</taxon>
    </lineage>
</organism>
<keyword evidence="3" id="KW-1185">Reference proteome</keyword>
<evidence type="ECO:0000313" key="2">
    <source>
        <dbReference type="EMBL" id="MPC52795.1"/>
    </source>
</evidence>
<gene>
    <name evidence="2" type="ORF">E2C01_046673</name>
</gene>
<accession>A0A5B7G5P6</accession>
<feature type="compositionally biased region" description="Polar residues" evidence="1">
    <location>
        <begin position="214"/>
        <end position="234"/>
    </location>
</feature>
<feature type="region of interest" description="Disordered" evidence="1">
    <location>
        <begin position="62"/>
        <end position="114"/>
    </location>
</feature>
<dbReference type="EMBL" id="VSRR010011153">
    <property type="protein sequence ID" value="MPC52795.1"/>
    <property type="molecule type" value="Genomic_DNA"/>
</dbReference>
<dbReference type="OrthoDB" id="10345923at2759"/>
<evidence type="ECO:0000313" key="3">
    <source>
        <dbReference type="Proteomes" id="UP000324222"/>
    </source>
</evidence>
<feature type="region of interest" description="Disordered" evidence="1">
    <location>
        <begin position="198"/>
        <end position="285"/>
    </location>
</feature>